<dbReference type="Gene3D" id="1.25.40.10">
    <property type="entry name" value="Tetratricopeptide repeat domain"/>
    <property type="match status" value="1"/>
</dbReference>
<keyword evidence="4" id="KW-1185">Reference proteome</keyword>
<organism evidence="3 4">
    <name type="scientific">Alkalispirochaeta americana</name>
    <dbReference type="NCBI Taxonomy" id="159291"/>
    <lineage>
        <taxon>Bacteria</taxon>
        <taxon>Pseudomonadati</taxon>
        <taxon>Spirochaetota</taxon>
        <taxon>Spirochaetia</taxon>
        <taxon>Spirochaetales</taxon>
        <taxon>Spirochaetaceae</taxon>
        <taxon>Alkalispirochaeta</taxon>
    </lineage>
</organism>
<dbReference type="RefSeq" id="WP_076487380.1">
    <property type="nucleotide sequence ID" value="NZ_FTMS01000001.1"/>
</dbReference>
<dbReference type="Proteomes" id="UP000186400">
    <property type="component" value="Unassembled WGS sequence"/>
</dbReference>
<gene>
    <name evidence="3" type="ORF">SAMN05920897_101152</name>
</gene>
<dbReference type="OrthoDB" id="359923at2"/>
<accession>A0A1N6NAD2</accession>
<keyword evidence="2" id="KW-0812">Transmembrane</keyword>
<dbReference type="InterPro" id="IPR019734">
    <property type="entry name" value="TPR_rpt"/>
</dbReference>
<dbReference type="STRING" id="159291.SAMN05920897_101152"/>
<keyword evidence="1" id="KW-0802">TPR repeat</keyword>
<evidence type="ECO:0000313" key="3">
    <source>
        <dbReference type="EMBL" id="SIP89039.1"/>
    </source>
</evidence>
<dbReference type="Pfam" id="PF13181">
    <property type="entry name" value="TPR_8"/>
    <property type="match status" value="2"/>
</dbReference>
<evidence type="ECO:0000256" key="2">
    <source>
        <dbReference type="SAM" id="Phobius"/>
    </source>
</evidence>
<dbReference type="AlphaFoldDB" id="A0A1N6NAD2"/>
<dbReference type="InterPro" id="IPR011990">
    <property type="entry name" value="TPR-like_helical_dom_sf"/>
</dbReference>
<dbReference type="PROSITE" id="PS50005">
    <property type="entry name" value="TPR"/>
    <property type="match status" value="1"/>
</dbReference>
<name>A0A1N6NAD2_9SPIO</name>
<dbReference type="EMBL" id="FTMS01000001">
    <property type="protein sequence ID" value="SIP89039.1"/>
    <property type="molecule type" value="Genomic_DNA"/>
</dbReference>
<dbReference type="SMART" id="SM00028">
    <property type="entry name" value="TPR"/>
    <property type="match status" value="3"/>
</dbReference>
<keyword evidence="2" id="KW-0472">Membrane</keyword>
<feature type="transmembrane region" description="Helical" evidence="2">
    <location>
        <begin position="12"/>
        <end position="32"/>
    </location>
</feature>
<protein>
    <submittedName>
        <fullName evidence="3">Tetratricopeptide repeat-containing protein</fullName>
    </submittedName>
</protein>
<keyword evidence="2" id="KW-1133">Transmembrane helix</keyword>
<sequence>MTDRPLQRQAGSVSATIPLVLAFSLLMIIGALPEPAHGNSRPHQVRSEHYLVISRTSQAEAEDVADTMEALLSLYNRKFRFPLETLETPFRVELFGSPREFDQFLPESLERGDHHFVYLHYDDPAKNTLAGLDFSRNAAHGREGNDHPGRMQLPPALVHQSFVQFFRAFVPNPPLWIREGFALHFEAVQYDPEYRTISFRENLNWLDPLQDILSGRSEATPMALEEILAVTPREVLESSSVFYPQAWGMISFLLNAEDPEINRVLWDSISALSEEASLEENVRRVYRSAFRWIEQERLEEAFLSYISSRNTFRGWVEKGVSAFHRQELEEAEESFTQAAFIEEDHYVPPYFLGLIHYQRGDHDRADQFYQRALDRGADRATTLYALAVTAFASDRLTEAEEYLKEAILLEPEYQDRAEELLSRLRRRRGRS</sequence>
<reference evidence="3 4" key="1">
    <citation type="submission" date="2017-01" db="EMBL/GenBank/DDBJ databases">
        <authorList>
            <person name="Mah S.A."/>
            <person name="Swanson W.J."/>
            <person name="Moy G.W."/>
            <person name="Vacquier V.D."/>
        </authorList>
    </citation>
    <scope>NUCLEOTIDE SEQUENCE [LARGE SCALE GENOMIC DNA]</scope>
    <source>
        <strain evidence="3 4">ASpG1</strain>
    </source>
</reference>
<evidence type="ECO:0000313" key="4">
    <source>
        <dbReference type="Proteomes" id="UP000186400"/>
    </source>
</evidence>
<feature type="repeat" description="TPR" evidence="1">
    <location>
        <begin position="380"/>
        <end position="413"/>
    </location>
</feature>
<proteinExistence type="predicted"/>
<dbReference type="SUPFAM" id="SSF48452">
    <property type="entry name" value="TPR-like"/>
    <property type="match status" value="1"/>
</dbReference>
<evidence type="ECO:0000256" key="1">
    <source>
        <dbReference type="PROSITE-ProRule" id="PRU00339"/>
    </source>
</evidence>